<evidence type="ECO:0000313" key="3">
    <source>
        <dbReference type="Proteomes" id="UP000800036"/>
    </source>
</evidence>
<dbReference type="SUPFAM" id="SSF55331">
    <property type="entry name" value="Tautomerase/MIF"/>
    <property type="match status" value="1"/>
</dbReference>
<dbReference type="OrthoDB" id="9981319at2759"/>
<accession>A0A6A5UMX8</accession>
<proteinExistence type="predicted"/>
<evidence type="ECO:0000313" key="2">
    <source>
        <dbReference type="EMBL" id="KAF1966195.1"/>
    </source>
</evidence>
<keyword evidence="3" id="KW-1185">Reference proteome</keyword>
<sequence length="154" mass="17017">MPLYEVFHTCSLSSEQQEKIAEGITNLHCSTFATPSLFVHVVFHEYNYAEGDQGYAKTVFVGGRKVCSFQLPQVDSSSSLAPPHPPAEVDKAGITSDAPQLNLIIPLYSLSIDPKLCIQPNKTFHHPRRLPLLPMPTYPIRTPLSPPLTPPTHT</sequence>
<reference evidence="2" key="1">
    <citation type="journal article" date="2020" name="Stud. Mycol.">
        <title>101 Dothideomycetes genomes: a test case for predicting lifestyles and emergence of pathogens.</title>
        <authorList>
            <person name="Haridas S."/>
            <person name="Albert R."/>
            <person name="Binder M."/>
            <person name="Bloem J."/>
            <person name="Labutti K."/>
            <person name="Salamov A."/>
            <person name="Andreopoulos B."/>
            <person name="Baker S."/>
            <person name="Barry K."/>
            <person name="Bills G."/>
            <person name="Bluhm B."/>
            <person name="Cannon C."/>
            <person name="Castanera R."/>
            <person name="Culley D."/>
            <person name="Daum C."/>
            <person name="Ezra D."/>
            <person name="Gonzalez J."/>
            <person name="Henrissat B."/>
            <person name="Kuo A."/>
            <person name="Liang C."/>
            <person name="Lipzen A."/>
            <person name="Lutzoni F."/>
            <person name="Magnuson J."/>
            <person name="Mondo S."/>
            <person name="Nolan M."/>
            <person name="Ohm R."/>
            <person name="Pangilinan J."/>
            <person name="Park H.-J."/>
            <person name="Ramirez L."/>
            <person name="Alfaro M."/>
            <person name="Sun H."/>
            <person name="Tritt A."/>
            <person name="Yoshinaga Y."/>
            <person name="Zwiers L.-H."/>
            <person name="Turgeon B."/>
            <person name="Goodwin S."/>
            <person name="Spatafora J."/>
            <person name="Crous P."/>
            <person name="Grigoriev I."/>
        </authorList>
    </citation>
    <scope>NUCLEOTIDE SEQUENCE</scope>
    <source>
        <strain evidence="2">CBS 107.79</strain>
    </source>
</reference>
<dbReference type="AlphaFoldDB" id="A0A6A5UMX8"/>
<dbReference type="EMBL" id="ML976750">
    <property type="protein sequence ID" value="KAF1966195.1"/>
    <property type="molecule type" value="Genomic_DNA"/>
</dbReference>
<dbReference type="Pfam" id="PF14832">
    <property type="entry name" value="Tautomerase_3"/>
    <property type="match status" value="1"/>
</dbReference>
<feature type="domain" description="Tautomerase cis-CaaD-like" evidence="1">
    <location>
        <begin position="1"/>
        <end position="68"/>
    </location>
</feature>
<protein>
    <recommendedName>
        <fullName evidence="1">Tautomerase cis-CaaD-like domain-containing protein</fullName>
    </recommendedName>
</protein>
<dbReference type="Proteomes" id="UP000800036">
    <property type="component" value="Unassembled WGS sequence"/>
</dbReference>
<name>A0A6A5UMX8_9PLEO</name>
<evidence type="ECO:0000259" key="1">
    <source>
        <dbReference type="Pfam" id="PF14832"/>
    </source>
</evidence>
<gene>
    <name evidence="2" type="ORF">BU23DRAFT_663852</name>
</gene>
<dbReference type="InterPro" id="IPR028116">
    <property type="entry name" value="Cis-CaaD-like"/>
</dbReference>
<dbReference type="InterPro" id="IPR014347">
    <property type="entry name" value="Tautomerase/MIF_sf"/>
</dbReference>
<dbReference type="Gene3D" id="3.30.429.10">
    <property type="entry name" value="Macrophage Migration Inhibitory Factor"/>
    <property type="match status" value="1"/>
</dbReference>
<organism evidence="2 3">
    <name type="scientific">Bimuria novae-zelandiae CBS 107.79</name>
    <dbReference type="NCBI Taxonomy" id="1447943"/>
    <lineage>
        <taxon>Eukaryota</taxon>
        <taxon>Fungi</taxon>
        <taxon>Dikarya</taxon>
        <taxon>Ascomycota</taxon>
        <taxon>Pezizomycotina</taxon>
        <taxon>Dothideomycetes</taxon>
        <taxon>Pleosporomycetidae</taxon>
        <taxon>Pleosporales</taxon>
        <taxon>Massarineae</taxon>
        <taxon>Didymosphaeriaceae</taxon>
        <taxon>Bimuria</taxon>
    </lineage>
</organism>